<comment type="caution">
    <text evidence="1">The sequence shown here is derived from an EMBL/GenBank/DDBJ whole genome shotgun (WGS) entry which is preliminary data.</text>
</comment>
<name>A0A366MQ54_9BACT</name>
<keyword evidence="2" id="KW-1185">Reference proteome</keyword>
<sequence length="299" mass="34093">MVIVPRDEVVILDSNIPEVEAGIPVFSSTANYSLNQTVQFGDSIYESLKDNNKGVVPTQDKNNLNWFYKGKTNKYRMFDEYIDSISSNPNTITYSFNVSDIDTVCFLNLEAFWVKVELYNRYNDLIFSQTKSTYTRNASNWYEWTVAKSASEKVLFFKNIPFSLNCTLKIEINKQGNIAKCGLLMFGGSINLGATLTEPKPVSSIRNIASKERLPDGTIKFTNSRVYKRVVLNVIVETQRISQVQNILEEYTDKPLLFIGAEREDNSLNALTAFGFFRDFDKPIGLDFTQYQIEIEGIV</sequence>
<evidence type="ECO:0000313" key="2">
    <source>
        <dbReference type="Proteomes" id="UP000252669"/>
    </source>
</evidence>
<organism evidence="1 2">
    <name type="scientific">Aliarcobacter vitoriensis</name>
    <dbReference type="NCBI Taxonomy" id="2011099"/>
    <lineage>
        <taxon>Bacteria</taxon>
        <taxon>Pseudomonadati</taxon>
        <taxon>Campylobacterota</taxon>
        <taxon>Epsilonproteobacteria</taxon>
        <taxon>Campylobacterales</taxon>
        <taxon>Arcobacteraceae</taxon>
        <taxon>Aliarcobacter</taxon>
    </lineage>
</organism>
<dbReference type="Proteomes" id="UP000252669">
    <property type="component" value="Unassembled WGS sequence"/>
</dbReference>
<accession>A0A366MQ54</accession>
<dbReference type="EMBL" id="PDKB01000016">
    <property type="protein sequence ID" value="RBQ28418.1"/>
    <property type="molecule type" value="Genomic_DNA"/>
</dbReference>
<gene>
    <name evidence="1" type="ORF">CRU91_09360</name>
</gene>
<evidence type="ECO:0000313" key="1">
    <source>
        <dbReference type="EMBL" id="RBQ28418.1"/>
    </source>
</evidence>
<dbReference type="AlphaFoldDB" id="A0A366MQ54"/>
<dbReference type="RefSeq" id="WP_113894969.1">
    <property type="nucleotide sequence ID" value="NZ_JANJGA010000015.1"/>
</dbReference>
<proteinExistence type="predicted"/>
<protein>
    <submittedName>
        <fullName evidence="1">Uncharacterized protein</fullName>
    </submittedName>
</protein>
<dbReference type="OrthoDB" id="6992011at2"/>
<reference evidence="1 2" key="1">
    <citation type="submission" date="2017-10" db="EMBL/GenBank/DDBJ databases">
        <title>Genomics of the genus Arcobacter.</title>
        <authorList>
            <person name="Perez-Cataluna A."/>
            <person name="Figueras M.J."/>
        </authorList>
    </citation>
    <scope>NUCLEOTIDE SEQUENCE [LARGE SCALE GENOMIC DNA]</scope>
    <source>
        <strain evidence="1 2">CECT 9230</strain>
    </source>
</reference>